<dbReference type="AlphaFoldDB" id="A0A5C6S2N8"/>
<sequence>MNRLGQFIADEIRSSGPISVARYMELCLLHPDYGYYTTRDPFGSAGDFITAPEISQIFGELLGLFLAQAWIDQGAPQRFALSEIGPGRGTLMADAMRAMRVVPGMADAAEPYLIEASPHLRSMQQDRLGNVTHLDTVADLPEAPLFLIANEFLDALPIHQFQKGPDGWAERLIGLQDGGLSFGLGPVMPLDLLGPEGCVIERCPTAVNVVDEIAARIAAHGGVALLVDYGGWNGQGDTFQALADHRSVDPLANPGAADLTAHVDFAPLASAARARGCAVGYTTQGALLQALGIEARASRLSAAGDKGVAMAARRLTHETEMGQLFKALAIWPETAPPPAGFLAMRGAEAVMPADRPTAHTETGR</sequence>
<dbReference type="GO" id="GO:0032259">
    <property type="term" value="P:methylation"/>
    <property type="evidence" value="ECO:0007669"/>
    <property type="project" value="UniProtKB-KW"/>
</dbReference>
<dbReference type="GO" id="GO:0035243">
    <property type="term" value="F:protein-arginine omega-N symmetric methyltransferase activity"/>
    <property type="evidence" value="ECO:0007669"/>
    <property type="project" value="TreeGrafter"/>
</dbReference>
<dbReference type="Pfam" id="PF02636">
    <property type="entry name" value="Methyltransf_28"/>
    <property type="match status" value="1"/>
</dbReference>
<dbReference type="Gene3D" id="3.40.50.12710">
    <property type="match status" value="1"/>
</dbReference>
<dbReference type="PANTHER" id="PTHR12049">
    <property type="entry name" value="PROTEIN ARGININE METHYLTRANSFERASE NDUFAF7, MITOCHONDRIAL"/>
    <property type="match status" value="1"/>
</dbReference>
<dbReference type="EMBL" id="VOPL01000004">
    <property type="protein sequence ID" value="TXB68526.1"/>
    <property type="molecule type" value="Genomic_DNA"/>
</dbReference>
<dbReference type="OrthoDB" id="9794208at2"/>
<evidence type="ECO:0000313" key="3">
    <source>
        <dbReference type="EMBL" id="TXB68526.1"/>
    </source>
</evidence>
<dbReference type="InterPro" id="IPR038375">
    <property type="entry name" value="NDUFAF7_sf"/>
</dbReference>
<keyword evidence="2 3" id="KW-0808">Transferase</keyword>
<protein>
    <submittedName>
        <fullName evidence="3">Class I SAM-dependent methyltransferase</fullName>
    </submittedName>
</protein>
<keyword evidence="1 3" id="KW-0489">Methyltransferase</keyword>
<dbReference type="Proteomes" id="UP000321562">
    <property type="component" value="Unassembled WGS sequence"/>
</dbReference>
<dbReference type="PANTHER" id="PTHR12049:SF7">
    <property type="entry name" value="PROTEIN ARGININE METHYLTRANSFERASE NDUFAF7, MITOCHONDRIAL"/>
    <property type="match status" value="1"/>
</dbReference>
<proteinExistence type="predicted"/>
<organism evidence="3 4">
    <name type="scientific">Paracoccus aurantiacus</name>
    <dbReference type="NCBI Taxonomy" id="2599412"/>
    <lineage>
        <taxon>Bacteria</taxon>
        <taxon>Pseudomonadati</taxon>
        <taxon>Pseudomonadota</taxon>
        <taxon>Alphaproteobacteria</taxon>
        <taxon>Rhodobacterales</taxon>
        <taxon>Paracoccaceae</taxon>
        <taxon>Paracoccus</taxon>
    </lineage>
</organism>
<accession>A0A5C6S2N8</accession>
<dbReference type="InterPro" id="IPR003788">
    <property type="entry name" value="NDUFAF7"/>
</dbReference>
<keyword evidence="4" id="KW-1185">Reference proteome</keyword>
<evidence type="ECO:0000256" key="1">
    <source>
        <dbReference type="ARBA" id="ARBA00022603"/>
    </source>
</evidence>
<evidence type="ECO:0000313" key="4">
    <source>
        <dbReference type="Proteomes" id="UP000321562"/>
    </source>
</evidence>
<evidence type="ECO:0000256" key="2">
    <source>
        <dbReference type="ARBA" id="ARBA00022679"/>
    </source>
</evidence>
<dbReference type="RefSeq" id="WP_147098398.1">
    <property type="nucleotide sequence ID" value="NZ_JBHUFH010000012.1"/>
</dbReference>
<comment type="caution">
    <text evidence="3">The sequence shown here is derived from an EMBL/GenBank/DDBJ whole genome shotgun (WGS) entry which is preliminary data.</text>
</comment>
<dbReference type="SUPFAM" id="SSF53335">
    <property type="entry name" value="S-adenosyl-L-methionine-dependent methyltransferases"/>
    <property type="match status" value="1"/>
</dbReference>
<dbReference type="InterPro" id="IPR029063">
    <property type="entry name" value="SAM-dependent_MTases_sf"/>
</dbReference>
<gene>
    <name evidence="3" type="ORF">FQV27_11060</name>
</gene>
<name>A0A5C6S2N8_9RHOB</name>
<reference evidence="3 4" key="1">
    <citation type="submission" date="2019-08" db="EMBL/GenBank/DDBJ databases">
        <authorList>
            <person name="Ye J."/>
        </authorList>
    </citation>
    <scope>NUCLEOTIDE SEQUENCE [LARGE SCALE GENOMIC DNA]</scope>
    <source>
        <strain evidence="3 4">TK008</strain>
    </source>
</reference>